<evidence type="ECO:0000256" key="7">
    <source>
        <dbReference type="SAM" id="Phobius"/>
    </source>
</evidence>
<dbReference type="GO" id="GO:0015627">
    <property type="term" value="C:type II protein secretion system complex"/>
    <property type="evidence" value="ECO:0007669"/>
    <property type="project" value="InterPro"/>
</dbReference>
<evidence type="ECO:0000256" key="2">
    <source>
        <dbReference type="ARBA" id="ARBA00022481"/>
    </source>
</evidence>
<dbReference type="PRINTS" id="PR00813">
    <property type="entry name" value="BCTERIALGSPG"/>
</dbReference>
<protein>
    <submittedName>
        <fullName evidence="8">Type II secretion system protein G</fullName>
    </submittedName>
</protein>
<accession>A0A1Z3HGJ8</accession>
<dbReference type="Proteomes" id="UP000191901">
    <property type="component" value="Chromosome"/>
</dbReference>
<keyword evidence="3 7" id="KW-0812">Transmembrane</keyword>
<dbReference type="InterPro" id="IPR012902">
    <property type="entry name" value="N_methyl_site"/>
</dbReference>
<dbReference type="EMBL" id="CP021983">
    <property type="protein sequence ID" value="ASC69440.1"/>
    <property type="molecule type" value="Genomic_DNA"/>
</dbReference>
<dbReference type="NCBIfam" id="TIGR02532">
    <property type="entry name" value="IV_pilin_GFxxxE"/>
    <property type="match status" value="1"/>
</dbReference>
<feature type="compositionally biased region" description="Gly residues" evidence="6">
    <location>
        <begin position="162"/>
        <end position="187"/>
    </location>
</feature>
<evidence type="ECO:0000256" key="5">
    <source>
        <dbReference type="ARBA" id="ARBA00023136"/>
    </source>
</evidence>
<evidence type="ECO:0000313" key="9">
    <source>
        <dbReference type="Proteomes" id="UP000191901"/>
    </source>
</evidence>
<evidence type="ECO:0000256" key="4">
    <source>
        <dbReference type="ARBA" id="ARBA00022989"/>
    </source>
</evidence>
<organism evidence="8 9">
    <name type="scientific">Halomicronema hongdechloris C2206</name>
    <dbReference type="NCBI Taxonomy" id="1641165"/>
    <lineage>
        <taxon>Bacteria</taxon>
        <taxon>Bacillati</taxon>
        <taxon>Cyanobacteriota</taxon>
        <taxon>Cyanophyceae</taxon>
        <taxon>Nodosilineales</taxon>
        <taxon>Nodosilineaceae</taxon>
        <taxon>Halomicronema</taxon>
    </lineage>
</organism>
<proteinExistence type="predicted"/>
<dbReference type="Pfam" id="PF07963">
    <property type="entry name" value="N_methyl"/>
    <property type="match status" value="1"/>
</dbReference>
<evidence type="ECO:0000256" key="1">
    <source>
        <dbReference type="ARBA" id="ARBA00004167"/>
    </source>
</evidence>
<dbReference type="Gene3D" id="3.30.700.10">
    <property type="entry name" value="Glycoprotein, Type 4 Pilin"/>
    <property type="match status" value="1"/>
</dbReference>
<keyword evidence="9" id="KW-1185">Reference proteome</keyword>
<dbReference type="InterPro" id="IPR000983">
    <property type="entry name" value="Bac_GSPG_pilin"/>
</dbReference>
<name>A0A1Z3HGJ8_9CYAN</name>
<dbReference type="PANTHER" id="PTHR30093:SF44">
    <property type="entry name" value="TYPE II SECRETION SYSTEM CORE PROTEIN G"/>
    <property type="match status" value="1"/>
</dbReference>
<dbReference type="InterPro" id="IPR045584">
    <property type="entry name" value="Pilin-like"/>
</dbReference>
<dbReference type="OrthoDB" id="427323at2"/>
<dbReference type="PANTHER" id="PTHR30093">
    <property type="entry name" value="GENERAL SECRETION PATHWAY PROTEIN G"/>
    <property type="match status" value="1"/>
</dbReference>
<sequence length="187" mass="20202">MWFPEMLAFKPRRPESGFTLIELLIVIIVLGILAALAYPSYLNMTRRARYAEAKIAMNAIAKELKIYRAEHNRYPAEVASGERPEGVINWPSRVPFDSSYDYDHWAIAAGECYVQVAFYGENQIRDYTTNVEVVPPPALETIDDDLVLAVERYACDEAPAGGSSGGSSGGGSSGGGSSGGGEGGEED</sequence>
<evidence type="ECO:0000313" key="8">
    <source>
        <dbReference type="EMBL" id="ASC69440.1"/>
    </source>
</evidence>
<dbReference type="GO" id="GO:0016020">
    <property type="term" value="C:membrane"/>
    <property type="evidence" value="ECO:0007669"/>
    <property type="project" value="UniProtKB-SubCell"/>
</dbReference>
<evidence type="ECO:0000256" key="6">
    <source>
        <dbReference type="SAM" id="MobiDB-lite"/>
    </source>
</evidence>
<reference evidence="8 9" key="1">
    <citation type="journal article" date="2016" name="Biochim. Biophys. Acta">
        <title>Characterization of red-shifted phycobilisomes isolated from the chlorophyll f-containing cyanobacterium Halomicronema hongdechloris.</title>
        <authorList>
            <person name="Li Y."/>
            <person name="Lin Y."/>
            <person name="Garvey C.J."/>
            <person name="Birch D."/>
            <person name="Corkery R.W."/>
            <person name="Loughlin P.C."/>
            <person name="Scheer H."/>
            <person name="Willows R.D."/>
            <person name="Chen M."/>
        </authorList>
    </citation>
    <scope>NUCLEOTIDE SEQUENCE [LARGE SCALE GENOMIC DNA]</scope>
    <source>
        <strain evidence="8 9">C2206</strain>
    </source>
</reference>
<comment type="subcellular location">
    <subcellularLocation>
        <location evidence="1">Membrane</location>
        <topology evidence="1">Single-pass membrane protein</topology>
    </subcellularLocation>
</comment>
<feature type="transmembrane region" description="Helical" evidence="7">
    <location>
        <begin position="20"/>
        <end position="41"/>
    </location>
</feature>
<keyword evidence="4 7" id="KW-1133">Transmembrane helix</keyword>
<dbReference type="SUPFAM" id="SSF54523">
    <property type="entry name" value="Pili subunits"/>
    <property type="match status" value="1"/>
</dbReference>
<dbReference type="KEGG" id="hhg:XM38_003670"/>
<keyword evidence="2" id="KW-0488">Methylation</keyword>
<dbReference type="AlphaFoldDB" id="A0A1Z3HGJ8"/>
<feature type="region of interest" description="Disordered" evidence="6">
    <location>
        <begin position="158"/>
        <end position="187"/>
    </location>
</feature>
<gene>
    <name evidence="8" type="primary">xcpT_1</name>
    <name evidence="8" type="ORF">XM38_003670</name>
</gene>
<dbReference type="PROSITE" id="PS00409">
    <property type="entry name" value="PROKAR_NTER_METHYL"/>
    <property type="match status" value="1"/>
</dbReference>
<evidence type="ECO:0000256" key="3">
    <source>
        <dbReference type="ARBA" id="ARBA00022692"/>
    </source>
</evidence>
<dbReference type="GO" id="GO:0015628">
    <property type="term" value="P:protein secretion by the type II secretion system"/>
    <property type="evidence" value="ECO:0007669"/>
    <property type="project" value="InterPro"/>
</dbReference>
<keyword evidence="5 7" id="KW-0472">Membrane</keyword>